<accession>A0AAD6ZZQ3</accession>
<keyword evidence="2" id="KW-1185">Reference proteome</keyword>
<dbReference type="Gene3D" id="1.25.40.10">
    <property type="entry name" value="Tetratricopeptide repeat domain"/>
    <property type="match status" value="2"/>
</dbReference>
<dbReference type="Proteomes" id="UP001218218">
    <property type="component" value="Unassembled WGS sequence"/>
</dbReference>
<evidence type="ECO:0000313" key="1">
    <source>
        <dbReference type="EMBL" id="KAJ7346117.1"/>
    </source>
</evidence>
<sequence>MASESFQAALSLAIPAGNIEQQFDALYNLVWVKWILGDSLGAQSLLFRTRELARMSADLYKEASALRMEAVCWMPLGNFNQSLLHCDRARELLALCDMSGGRMYYATLTTQAEVHRYKTEYVEAHKIYSQILQEVSVEQDAYVYAWCLLWIAEIEVATGASHDDVQRKIDAAKSNFMGDVRPQELCNILQAALDARDATREHILPVRMALQKLSRSLWGKDRPILGYCLEILCVINCQDISLCTSATVFLAHSTKYKVRAGINRALYFLADAFLNQSDENTATSLLTVALEGFMAMDIHQCRAECMLRLGDISKAQHDIVKAVQLWKTARPLFERSLQKTQVKCIDERLDSINGHSEEL</sequence>
<organism evidence="1 2">
    <name type="scientific">Mycena albidolilacea</name>
    <dbReference type="NCBI Taxonomy" id="1033008"/>
    <lineage>
        <taxon>Eukaryota</taxon>
        <taxon>Fungi</taxon>
        <taxon>Dikarya</taxon>
        <taxon>Basidiomycota</taxon>
        <taxon>Agaricomycotina</taxon>
        <taxon>Agaricomycetes</taxon>
        <taxon>Agaricomycetidae</taxon>
        <taxon>Agaricales</taxon>
        <taxon>Marasmiineae</taxon>
        <taxon>Mycenaceae</taxon>
        <taxon>Mycena</taxon>
    </lineage>
</organism>
<protein>
    <submittedName>
        <fullName evidence="1">Uncharacterized protein</fullName>
    </submittedName>
</protein>
<dbReference type="AlphaFoldDB" id="A0AAD6ZZQ3"/>
<dbReference type="EMBL" id="JARIHO010000021">
    <property type="protein sequence ID" value="KAJ7346117.1"/>
    <property type="molecule type" value="Genomic_DNA"/>
</dbReference>
<dbReference type="InterPro" id="IPR011990">
    <property type="entry name" value="TPR-like_helical_dom_sf"/>
</dbReference>
<comment type="caution">
    <text evidence="1">The sequence shown here is derived from an EMBL/GenBank/DDBJ whole genome shotgun (WGS) entry which is preliminary data.</text>
</comment>
<name>A0AAD6ZZQ3_9AGAR</name>
<evidence type="ECO:0000313" key="2">
    <source>
        <dbReference type="Proteomes" id="UP001218218"/>
    </source>
</evidence>
<proteinExistence type="predicted"/>
<gene>
    <name evidence="1" type="ORF">DFH08DRAFT_210816</name>
</gene>
<dbReference type="SUPFAM" id="SSF48452">
    <property type="entry name" value="TPR-like"/>
    <property type="match status" value="2"/>
</dbReference>
<reference evidence="1" key="1">
    <citation type="submission" date="2023-03" db="EMBL/GenBank/DDBJ databases">
        <title>Massive genome expansion in bonnet fungi (Mycena s.s.) driven by repeated elements and novel gene families across ecological guilds.</title>
        <authorList>
            <consortium name="Lawrence Berkeley National Laboratory"/>
            <person name="Harder C.B."/>
            <person name="Miyauchi S."/>
            <person name="Viragh M."/>
            <person name="Kuo A."/>
            <person name="Thoen E."/>
            <person name="Andreopoulos B."/>
            <person name="Lu D."/>
            <person name="Skrede I."/>
            <person name="Drula E."/>
            <person name="Henrissat B."/>
            <person name="Morin E."/>
            <person name="Kohler A."/>
            <person name="Barry K."/>
            <person name="LaButti K."/>
            <person name="Morin E."/>
            <person name="Salamov A."/>
            <person name="Lipzen A."/>
            <person name="Mereny Z."/>
            <person name="Hegedus B."/>
            <person name="Baldrian P."/>
            <person name="Stursova M."/>
            <person name="Weitz H."/>
            <person name="Taylor A."/>
            <person name="Grigoriev I.V."/>
            <person name="Nagy L.G."/>
            <person name="Martin F."/>
            <person name="Kauserud H."/>
        </authorList>
    </citation>
    <scope>NUCLEOTIDE SEQUENCE</scope>
    <source>
        <strain evidence="1">CBHHK002</strain>
    </source>
</reference>